<gene>
    <name evidence="9" type="primary">WRKY03</name>
    <name evidence="10" type="ORF">JCGZ_07085</name>
</gene>
<dbReference type="SMART" id="SM00774">
    <property type="entry name" value="WRKY"/>
    <property type="match status" value="2"/>
</dbReference>
<dbReference type="InterPro" id="IPR044810">
    <property type="entry name" value="WRKY_plant"/>
</dbReference>
<feature type="compositionally biased region" description="Basic and acidic residues" evidence="7">
    <location>
        <begin position="282"/>
        <end position="291"/>
    </location>
</feature>
<evidence type="ECO:0000256" key="4">
    <source>
        <dbReference type="ARBA" id="ARBA00023125"/>
    </source>
</evidence>
<dbReference type="GO" id="GO:0043565">
    <property type="term" value="F:sequence-specific DNA binding"/>
    <property type="evidence" value="ECO:0007669"/>
    <property type="project" value="InterPro"/>
</dbReference>
<keyword evidence="6" id="KW-0539">Nucleus</keyword>
<feature type="domain" description="WRKY" evidence="8">
    <location>
        <begin position="127"/>
        <end position="186"/>
    </location>
</feature>
<accession>M9TMB9</accession>
<name>M9TMB9_JATCU</name>
<evidence type="ECO:0000256" key="5">
    <source>
        <dbReference type="ARBA" id="ARBA00023163"/>
    </source>
</evidence>
<dbReference type="PROSITE" id="PS50811">
    <property type="entry name" value="WRKY"/>
    <property type="match status" value="2"/>
</dbReference>
<dbReference type="AlphaFoldDB" id="M9TMB9"/>
<feature type="region of interest" description="Disordered" evidence="7">
    <location>
        <begin position="265"/>
        <end position="299"/>
    </location>
</feature>
<evidence type="ECO:0000313" key="11">
    <source>
        <dbReference type="Proteomes" id="UP000027138"/>
    </source>
</evidence>
<evidence type="ECO:0000256" key="2">
    <source>
        <dbReference type="ARBA" id="ARBA00022737"/>
    </source>
</evidence>
<dbReference type="Pfam" id="PF03106">
    <property type="entry name" value="WRKY"/>
    <property type="match status" value="2"/>
</dbReference>
<comment type="subcellular location">
    <subcellularLocation>
        <location evidence="1">Nucleus</location>
    </subcellularLocation>
</comment>
<evidence type="ECO:0000256" key="7">
    <source>
        <dbReference type="SAM" id="MobiDB-lite"/>
    </source>
</evidence>
<organism evidence="9">
    <name type="scientific">Jatropha curcas</name>
    <name type="common">Barbados nut</name>
    <dbReference type="NCBI Taxonomy" id="180498"/>
    <lineage>
        <taxon>Eukaryota</taxon>
        <taxon>Viridiplantae</taxon>
        <taxon>Streptophyta</taxon>
        <taxon>Embryophyta</taxon>
        <taxon>Tracheophyta</taxon>
        <taxon>Spermatophyta</taxon>
        <taxon>Magnoliopsida</taxon>
        <taxon>eudicotyledons</taxon>
        <taxon>Gunneridae</taxon>
        <taxon>Pentapetalae</taxon>
        <taxon>rosids</taxon>
        <taxon>fabids</taxon>
        <taxon>Malpighiales</taxon>
        <taxon>Euphorbiaceae</taxon>
        <taxon>Crotonoideae</taxon>
        <taxon>Jatropheae</taxon>
        <taxon>Jatropha</taxon>
    </lineage>
</organism>
<dbReference type="OrthoDB" id="764896at2759"/>
<dbReference type="FunFam" id="2.20.25.80:FF:000006">
    <property type="entry name" value="WRKY transcription factor"/>
    <property type="match status" value="1"/>
</dbReference>
<dbReference type="GO" id="GO:0005634">
    <property type="term" value="C:nucleus"/>
    <property type="evidence" value="ECO:0007669"/>
    <property type="project" value="UniProtKB-SubCell"/>
</dbReference>
<protein>
    <submittedName>
        <fullName evidence="9">WRKY transcription factor 03</fullName>
    </submittedName>
</protein>
<evidence type="ECO:0000256" key="6">
    <source>
        <dbReference type="ARBA" id="ARBA00023242"/>
    </source>
</evidence>
<dbReference type="EMBL" id="KC470006">
    <property type="protein sequence ID" value="AGJ52150.1"/>
    <property type="molecule type" value="Genomic_DNA"/>
</dbReference>
<keyword evidence="2" id="KW-0677">Repeat</keyword>
<keyword evidence="11" id="KW-1185">Reference proteome</keyword>
<feature type="domain" description="WRKY" evidence="8">
    <location>
        <begin position="311"/>
        <end position="376"/>
    </location>
</feature>
<proteinExistence type="predicted"/>
<dbReference type="KEGG" id="jcu:105637553"/>
<dbReference type="EMBL" id="KK914539">
    <property type="protein sequence ID" value="KDP33514.1"/>
    <property type="molecule type" value="Genomic_DNA"/>
</dbReference>
<evidence type="ECO:0000259" key="8">
    <source>
        <dbReference type="PROSITE" id="PS50811"/>
    </source>
</evidence>
<dbReference type="PANTHER" id="PTHR31221:SF322">
    <property type="entry name" value="WRKY TRANSCRIPTION FACTOR 3-RELATED"/>
    <property type="match status" value="1"/>
</dbReference>
<dbReference type="SUPFAM" id="SSF118290">
    <property type="entry name" value="WRKY DNA-binding domain"/>
    <property type="match status" value="2"/>
</dbReference>
<evidence type="ECO:0000313" key="10">
    <source>
        <dbReference type="EMBL" id="KDP33514.1"/>
    </source>
</evidence>
<evidence type="ECO:0000256" key="1">
    <source>
        <dbReference type="ARBA" id="ARBA00004123"/>
    </source>
</evidence>
<dbReference type="InterPro" id="IPR036576">
    <property type="entry name" value="WRKY_dom_sf"/>
</dbReference>
<dbReference type="GO" id="GO:0003700">
    <property type="term" value="F:DNA-binding transcription factor activity"/>
    <property type="evidence" value="ECO:0007669"/>
    <property type="project" value="InterPro"/>
</dbReference>
<sequence length="454" mass="50007">MRKSRVLYSNGSTYDCPSFSNLLKSVLGTNSSSVRFQGEYETYQQDIVVSTEPKLAERQLELKVECSNPSNIISPVAPAEIFEPHSAPPIPKPMSILHKDLPGQVLEQPNSDHNTSLSHIVMETPPSDGNSWRKYGQKQVKGSKSSRSYYRCSHSNCHAKKKVQRCDHSGRIIDVVYIGHHDHDVSRNKCNLLGRSVSSVRLAAGSLVDSVQKLDSEGISICAEDARQSSVHVAESEQLSSSSSNGNVGIKVEEQNSNDIESTKFGVRHQKKSSTGIVDSEVQEKCGAEPRPKKRIKERSEGTKIVLQAAADGGSSNDGYRWRKYGQKMVKGNSRLRSYYRCTSAGCPSRKHVERNTDDATTATITYEGKHDHDMPVAKKQKGSESLAHISSATIVKGDHCKKTRSLSSKRISHKWSVGKEGDLMDEKVLELGGEKALESAQTLLSIGIELRPC</sequence>
<dbReference type="InterPro" id="IPR003657">
    <property type="entry name" value="WRKY_dom"/>
</dbReference>
<evidence type="ECO:0000313" key="9">
    <source>
        <dbReference type="EMBL" id="AGJ52150.1"/>
    </source>
</evidence>
<dbReference type="Gene3D" id="2.20.25.80">
    <property type="entry name" value="WRKY domain"/>
    <property type="match status" value="2"/>
</dbReference>
<reference evidence="9" key="1">
    <citation type="journal article" date="2013" name="Gene">
        <title>Genome-wide analysis of the WRKY gene family in physic nut (Jatropha curcas L.).</title>
        <authorList>
            <person name="Xiong W."/>
            <person name="Xu X."/>
            <person name="Zhang L."/>
            <person name="Wu P."/>
            <person name="Chen Y."/>
            <person name="Li M."/>
            <person name="Jiang H."/>
            <person name="Wu G."/>
        </authorList>
    </citation>
    <scope>NUCLEOTIDE SEQUENCE</scope>
</reference>
<keyword evidence="3" id="KW-0805">Transcription regulation</keyword>
<dbReference type="Proteomes" id="UP000027138">
    <property type="component" value="Unassembled WGS sequence"/>
</dbReference>
<keyword evidence="5" id="KW-0804">Transcription</keyword>
<reference evidence="10 11" key="2">
    <citation type="journal article" date="2014" name="PLoS ONE">
        <title>Global Analysis of Gene Expression Profiles in Physic Nut (Jatropha curcas L.) Seedlings Exposed to Salt Stress.</title>
        <authorList>
            <person name="Zhang L."/>
            <person name="Zhang C."/>
            <person name="Wu P."/>
            <person name="Chen Y."/>
            <person name="Li M."/>
            <person name="Jiang H."/>
            <person name="Wu G."/>
        </authorList>
    </citation>
    <scope>NUCLEOTIDE SEQUENCE [LARGE SCALE GENOMIC DNA]</scope>
    <source>
        <strain evidence="11">cv. GZQX0401</strain>
        <tissue evidence="10">Young leaves</tissue>
    </source>
</reference>
<dbReference type="PANTHER" id="PTHR31221">
    <property type="entry name" value="WRKY TRANSCRIPTION FACTOR PROTEIN 1-RELATED"/>
    <property type="match status" value="1"/>
</dbReference>
<keyword evidence="4" id="KW-0238">DNA-binding</keyword>
<evidence type="ECO:0000256" key="3">
    <source>
        <dbReference type="ARBA" id="ARBA00023015"/>
    </source>
</evidence>